<accession>A0A6J4RHW2</accession>
<dbReference type="GO" id="GO:0030638">
    <property type="term" value="P:polyketide metabolic process"/>
    <property type="evidence" value="ECO:0007669"/>
    <property type="project" value="InterPro"/>
</dbReference>
<sequence length="126" mass="14487">MTAGAAAHKAVVQRLVDEVMNAARLDVIDELYTPELAREARDWMAPFRESFPDVHMEVIQLIAEGNTVAARFVCSGTHLGLWRSHEPTGRRFHVDEVYFFEFAGQRIAKAWGLEDTYERLRQLRLL</sequence>
<dbReference type="InterPro" id="IPR032710">
    <property type="entry name" value="NTF2-like_dom_sf"/>
</dbReference>
<evidence type="ECO:0000313" key="1">
    <source>
        <dbReference type="EMBL" id="CAA9473131.1"/>
    </source>
</evidence>
<evidence type="ECO:0008006" key="2">
    <source>
        <dbReference type="Google" id="ProtNLM"/>
    </source>
</evidence>
<dbReference type="Pfam" id="PF07366">
    <property type="entry name" value="SnoaL"/>
    <property type="match status" value="1"/>
</dbReference>
<proteinExistence type="predicted"/>
<dbReference type="PANTHER" id="PTHR38436">
    <property type="entry name" value="POLYKETIDE CYCLASE SNOAL-LIKE DOMAIN"/>
    <property type="match status" value="1"/>
</dbReference>
<name>A0A6J4RHW2_9ACTN</name>
<dbReference type="AlphaFoldDB" id="A0A6J4RHW2"/>
<organism evidence="1">
    <name type="scientific">uncultured Solirubrobacteraceae bacterium</name>
    <dbReference type="NCBI Taxonomy" id="1162706"/>
    <lineage>
        <taxon>Bacteria</taxon>
        <taxon>Bacillati</taxon>
        <taxon>Actinomycetota</taxon>
        <taxon>Thermoleophilia</taxon>
        <taxon>Solirubrobacterales</taxon>
        <taxon>Solirubrobacteraceae</taxon>
        <taxon>environmental samples</taxon>
    </lineage>
</organism>
<dbReference type="PANTHER" id="PTHR38436:SF1">
    <property type="entry name" value="ESTER CYCLASE"/>
    <property type="match status" value="1"/>
</dbReference>
<gene>
    <name evidence="1" type="ORF">AVDCRST_MAG65-882</name>
</gene>
<reference evidence="1" key="1">
    <citation type="submission" date="2020-02" db="EMBL/GenBank/DDBJ databases">
        <authorList>
            <person name="Meier V. D."/>
        </authorList>
    </citation>
    <scope>NUCLEOTIDE SEQUENCE</scope>
    <source>
        <strain evidence="1">AVDCRST_MAG65</strain>
    </source>
</reference>
<dbReference type="InterPro" id="IPR009959">
    <property type="entry name" value="Cyclase_SnoaL-like"/>
</dbReference>
<dbReference type="EMBL" id="CADCVL010000152">
    <property type="protein sequence ID" value="CAA9473131.1"/>
    <property type="molecule type" value="Genomic_DNA"/>
</dbReference>
<dbReference type="SUPFAM" id="SSF54427">
    <property type="entry name" value="NTF2-like"/>
    <property type="match status" value="1"/>
</dbReference>
<protein>
    <recommendedName>
        <fullName evidence="2">Ester cyclase</fullName>
    </recommendedName>
</protein>
<dbReference type="Gene3D" id="3.10.450.50">
    <property type="match status" value="1"/>
</dbReference>